<sequence length="128" mass="14302">MKDRFTNEYIALTAGLTLVVSGVLLMALKDPKPAVLGWIFGSLIAMAMFKLMYFTLLRAVDKSEAQASRYAGMHYLFRFALYAAVLVVAAKAEYLSLVGTFFGLLSVKYVILFRNMFDYLRSKKGGGF</sequence>
<dbReference type="Proteomes" id="UP001481872">
    <property type="component" value="Unassembled WGS sequence"/>
</dbReference>
<feature type="transmembrane region" description="Helical" evidence="6">
    <location>
        <begin position="75"/>
        <end position="92"/>
    </location>
</feature>
<organism evidence="7 8">
    <name type="scientific">Aedoeadaptatus acetigenes</name>
    <dbReference type="NCBI Taxonomy" id="2981723"/>
    <lineage>
        <taxon>Bacteria</taxon>
        <taxon>Bacillati</taxon>
        <taxon>Bacillota</taxon>
        <taxon>Tissierellia</taxon>
        <taxon>Tissierellales</taxon>
        <taxon>Peptoniphilaceae</taxon>
        <taxon>Aedoeadaptatus</taxon>
    </lineage>
</organism>
<feature type="transmembrane region" description="Helical" evidence="6">
    <location>
        <begin position="98"/>
        <end position="117"/>
    </location>
</feature>
<gene>
    <name evidence="7" type="ORF">AAA081_03175</name>
</gene>
<comment type="subcellular location">
    <subcellularLocation>
        <location evidence="1">Cell membrane</location>
        <topology evidence="1">Multi-pass membrane protein</topology>
    </subcellularLocation>
</comment>
<keyword evidence="4 6" id="KW-1133">Transmembrane helix</keyword>
<proteinExistence type="predicted"/>
<evidence type="ECO:0000256" key="5">
    <source>
        <dbReference type="ARBA" id="ARBA00023136"/>
    </source>
</evidence>
<accession>A0ABV1J5R8</accession>
<dbReference type="EMBL" id="JBBNPS010000005">
    <property type="protein sequence ID" value="MEQ3353305.1"/>
    <property type="molecule type" value="Genomic_DNA"/>
</dbReference>
<protein>
    <submittedName>
        <fullName evidence="7">ATP synthase subunit I</fullName>
    </submittedName>
</protein>
<evidence type="ECO:0000256" key="2">
    <source>
        <dbReference type="ARBA" id="ARBA00022475"/>
    </source>
</evidence>
<keyword evidence="3 6" id="KW-0812">Transmembrane</keyword>
<keyword evidence="2" id="KW-1003">Cell membrane</keyword>
<evidence type="ECO:0000256" key="3">
    <source>
        <dbReference type="ARBA" id="ARBA00022692"/>
    </source>
</evidence>
<feature type="transmembrane region" description="Helical" evidence="6">
    <location>
        <begin position="9"/>
        <end position="28"/>
    </location>
</feature>
<dbReference type="Pfam" id="PF03899">
    <property type="entry name" value="ATP-synt_I"/>
    <property type="match status" value="1"/>
</dbReference>
<reference evidence="7 8" key="1">
    <citation type="submission" date="2024-04" db="EMBL/GenBank/DDBJ databases">
        <title>Human intestinal bacterial collection.</title>
        <authorList>
            <person name="Pauvert C."/>
            <person name="Hitch T.C.A."/>
            <person name="Clavel T."/>
        </authorList>
    </citation>
    <scope>NUCLEOTIDE SEQUENCE [LARGE SCALE GENOMIC DNA]</scope>
    <source>
        <strain evidence="7 8">CLA-SR-H026</strain>
    </source>
</reference>
<dbReference type="RefSeq" id="WP_349053665.1">
    <property type="nucleotide sequence ID" value="NZ_JBBNPS010000005.1"/>
</dbReference>
<keyword evidence="8" id="KW-1185">Reference proteome</keyword>
<name>A0ABV1J5R8_9FIRM</name>
<comment type="caution">
    <text evidence="7">The sequence shown here is derived from an EMBL/GenBank/DDBJ whole genome shotgun (WGS) entry which is preliminary data.</text>
</comment>
<evidence type="ECO:0000256" key="6">
    <source>
        <dbReference type="SAM" id="Phobius"/>
    </source>
</evidence>
<keyword evidence="5 6" id="KW-0472">Membrane</keyword>
<evidence type="ECO:0000256" key="4">
    <source>
        <dbReference type="ARBA" id="ARBA00022989"/>
    </source>
</evidence>
<evidence type="ECO:0000313" key="7">
    <source>
        <dbReference type="EMBL" id="MEQ3353305.1"/>
    </source>
</evidence>
<feature type="transmembrane region" description="Helical" evidence="6">
    <location>
        <begin position="34"/>
        <end position="54"/>
    </location>
</feature>
<evidence type="ECO:0000313" key="8">
    <source>
        <dbReference type="Proteomes" id="UP001481872"/>
    </source>
</evidence>
<evidence type="ECO:0000256" key="1">
    <source>
        <dbReference type="ARBA" id="ARBA00004651"/>
    </source>
</evidence>
<dbReference type="InterPro" id="IPR005598">
    <property type="entry name" value="ATP_synth_I"/>
</dbReference>